<dbReference type="PANTHER" id="PTHR48081">
    <property type="entry name" value="AB HYDROLASE SUPERFAMILY PROTEIN C4A8.06C"/>
    <property type="match status" value="1"/>
</dbReference>
<keyword evidence="2" id="KW-0732">Signal</keyword>
<feature type="chain" id="PRO_5015730526" evidence="2">
    <location>
        <begin position="25"/>
        <end position="290"/>
    </location>
</feature>
<name>A0A2T6C3Z1_9FLAO</name>
<keyword evidence="1" id="KW-0378">Hydrolase</keyword>
<accession>A0A2T6C3Z1</accession>
<dbReference type="InterPro" id="IPR029058">
    <property type="entry name" value="AB_hydrolase_fold"/>
</dbReference>
<dbReference type="PANTHER" id="PTHR48081:SF13">
    <property type="entry name" value="ALPHA_BETA HYDROLASE"/>
    <property type="match status" value="1"/>
</dbReference>
<dbReference type="GO" id="GO:0016787">
    <property type="term" value="F:hydrolase activity"/>
    <property type="evidence" value="ECO:0007669"/>
    <property type="project" value="UniProtKB-KW"/>
</dbReference>
<reference evidence="4 5" key="1">
    <citation type="submission" date="2018-04" db="EMBL/GenBank/DDBJ databases">
        <title>Genomic Encyclopedia of Archaeal and Bacterial Type Strains, Phase II (KMG-II): from individual species to whole genera.</title>
        <authorList>
            <person name="Goeker M."/>
        </authorList>
    </citation>
    <scope>NUCLEOTIDE SEQUENCE [LARGE SCALE GENOMIC DNA]</scope>
    <source>
        <strain evidence="4 5">DSM 25731</strain>
    </source>
</reference>
<dbReference type="AlphaFoldDB" id="A0A2T6C3Z1"/>
<dbReference type="Proteomes" id="UP000244090">
    <property type="component" value="Unassembled WGS sequence"/>
</dbReference>
<gene>
    <name evidence="4" type="ORF">C8N46_102451</name>
</gene>
<evidence type="ECO:0000256" key="2">
    <source>
        <dbReference type="SAM" id="SignalP"/>
    </source>
</evidence>
<dbReference type="InterPro" id="IPR050300">
    <property type="entry name" value="GDXG_lipolytic_enzyme"/>
</dbReference>
<feature type="domain" description="BD-FAE-like" evidence="3">
    <location>
        <begin position="58"/>
        <end position="251"/>
    </location>
</feature>
<evidence type="ECO:0000259" key="3">
    <source>
        <dbReference type="Pfam" id="PF20434"/>
    </source>
</evidence>
<dbReference type="SUPFAM" id="SSF53474">
    <property type="entry name" value="alpha/beta-Hydrolases"/>
    <property type="match status" value="1"/>
</dbReference>
<comment type="caution">
    <text evidence="4">The sequence shown here is derived from an EMBL/GenBank/DDBJ whole genome shotgun (WGS) entry which is preliminary data.</text>
</comment>
<protein>
    <submittedName>
        <fullName evidence="4">Acetyl esterase/lipase</fullName>
    </submittedName>
</protein>
<dbReference type="RefSeq" id="WP_108114014.1">
    <property type="nucleotide sequence ID" value="NZ_QBKT01000002.1"/>
</dbReference>
<dbReference type="Pfam" id="PF20434">
    <property type="entry name" value="BD-FAE"/>
    <property type="match status" value="1"/>
</dbReference>
<feature type="signal peptide" evidence="2">
    <location>
        <begin position="1"/>
        <end position="24"/>
    </location>
</feature>
<dbReference type="OrthoDB" id="9777975at2"/>
<evidence type="ECO:0000313" key="4">
    <source>
        <dbReference type="EMBL" id="PTX63050.1"/>
    </source>
</evidence>
<organism evidence="4 5">
    <name type="scientific">Kordia periserrulae</name>
    <dbReference type="NCBI Taxonomy" id="701523"/>
    <lineage>
        <taxon>Bacteria</taxon>
        <taxon>Pseudomonadati</taxon>
        <taxon>Bacteroidota</taxon>
        <taxon>Flavobacteriia</taxon>
        <taxon>Flavobacteriales</taxon>
        <taxon>Flavobacteriaceae</taxon>
        <taxon>Kordia</taxon>
    </lineage>
</organism>
<evidence type="ECO:0000256" key="1">
    <source>
        <dbReference type="ARBA" id="ARBA00022801"/>
    </source>
</evidence>
<proteinExistence type="predicted"/>
<evidence type="ECO:0000313" key="5">
    <source>
        <dbReference type="Proteomes" id="UP000244090"/>
    </source>
</evidence>
<dbReference type="InterPro" id="IPR049492">
    <property type="entry name" value="BD-FAE-like_dom"/>
</dbReference>
<keyword evidence="5" id="KW-1185">Reference proteome</keyword>
<dbReference type="Gene3D" id="3.40.50.1820">
    <property type="entry name" value="alpha/beta hydrolase"/>
    <property type="match status" value="1"/>
</dbReference>
<sequence length="290" mass="31881">MKKTLSLFVLSLFMVLNYSCSSDALDLNDNLSPTNPSTVAAATLLDVSYGADVNQKYDIYLPQNRTLDTKVVILVHGGGWTSGDKSDMSSFVELMQADLPQYAVVNINYRLANETTSPFPMQLEDITTIINDLKARNEEYIISEDYAFLGTSAGGHLSLLWSYAYDTQADVNMVVSIVGPTNLADEAYLNAADPIIQGYIDVLGTEVVIPFLETYSPFHQVTAAAPPTALFYGGQDPLIPNSQGSDLSNRLTQLGVTHEFTFYPEEGHGWTGVNAIDTWVKFIDFALEHH</sequence>
<dbReference type="EMBL" id="QBKT01000002">
    <property type="protein sequence ID" value="PTX63050.1"/>
    <property type="molecule type" value="Genomic_DNA"/>
</dbReference>